<comment type="caution">
    <text evidence="1">The sequence shown here is derived from an EMBL/GenBank/DDBJ whole genome shotgun (WGS) entry which is preliminary data.</text>
</comment>
<accession>A0A8J7A850</accession>
<sequence>MLNRITISPKQCGGRPCIRSMRVRVVDVLDLFAAGLSAEQVLEELPDLEMDDLKASLTYASRKLDYPTEETPWWIKVAGSFENDSTFDEAVRLGEEWRRSAE</sequence>
<dbReference type="InterPro" id="IPR007367">
    <property type="entry name" value="DUF433"/>
</dbReference>
<proteinExistence type="predicted"/>
<dbReference type="SUPFAM" id="SSF46689">
    <property type="entry name" value="Homeodomain-like"/>
    <property type="match status" value="1"/>
</dbReference>
<protein>
    <submittedName>
        <fullName evidence="1">DUF433 domain-containing protein</fullName>
    </submittedName>
</protein>
<evidence type="ECO:0000313" key="2">
    <source>
        <dbReference type="Proteomes" id="UP000636505"/>
    </source>
</evidence>
<name>A0A8J7A850_9CYAN</name>
<reference evidence="1" key="1">
    <citation type="submission" date="2020-10" db="EMBL/GenBank/DDBJ databases">
        <authorList>
            <person name="Castelo-Branco R."/>
            <person name="Eusebio N."/>
            <person name="Adriana R."/>
            <person name="Vieira A."/>
            <person name="Brugerolle De Fraissinette N."/>
            <person name="Rezende De Castro R."/>
            <person name="Schneider M.P."/>
            <person name="Vasconcelos V."/>
            <person name="Leao P.N."/>
        </authorList>
    </citation>
    <scope>NUCLEOTIDE SEQUENCE</scope>
    <source>
        <strain evidence="1">LEGE 07310</strain>
    </source>
</reference>
<dbReference type="Gene3D" id="1.10.10.10">
    <property type="entry name" value="Winged helix-like DNA-binding domain superfamily/Winged helix DNA-binding domain"/>
    <property type="match status" value="1"/>
</dbReference>
<dbReference type="Pfam" id="PF04255">
    <property type="entry name" value="DUF433"/>
    <property type="match status" value="1"/>
</dbReference>
<organism evidence="1 2">
    <name type="scientific">Vasconcelosia minhoensis LEGE 07310</name>
    <dbReference type="NCBI Taxonomy" id="915328"/>
    <lineage>
        <taxon>Bacteria</taxon>
        <taxon>Bacillati</taxon>
        <taxon>Cyanobacteriota</taxon>
        <taxon>Cyanophyceae</taxon>
        <taxon>Nodosilineales</taxon>
        <taxon>Cymatolegaceae</taxon>
        <taxon>Vasconcelosia</taxon>
        <taxon>Vasconcelosia minhoensis</taxon>
    </lineage>
</organism>
<dbReference type="InterPro" id="IPR009057">
    <property type="entry name" value="Homeodomain-like_sf"/>
</dbReference>
<gene>
    <name evidence="1" type="ORF">IQ241_11005</name>
</gene>
<keyword evidence="2" id="KW-1185">Reference proteome</keyword>
<dbReference type="AlphaFoldDB" id="A0A8J7A850"/>
<evidence type="ECO:0000313" key="1">
    <source>
        <dbReference type="EMBL" id="MBE9077815.1"/>
    </source>
</evidence>
<dbReference type="Proteomes" id="UP000636505">
    <property type="component" value="Unassembled WGS sequence"/>
</dbReference>
<dbReference type="PANTHER" id="PTHR34849">
    <property type="entry name" value="SSL5025 PROTEIN"/>
    <property type="match status" value="1"/>
</dbReference>
<dbReference type="InterPro" id="IPR036388">
    <property type="entry name" value="WH-like_DNA-bd_sf"/>
</dbReference>
<dbReference type="PANTHER" id="PTHR34849:SF3">
    <property type="entry name" value="SSR2962 PROTEIN"/>
    <property type="match status" value="1"/>
</dbReference>
<dbReference type="EMBL" id="JADEXG010000022">
    <property type="protein sequence ID" value="MBE9077815.1"/>
    <property type="molecule type" value="Genomic_DNA"/>
</dbReference>